<comment type="caution">
    <text evidence="1">The sequence shown here is derived from an EMBL/GenBank/DDBJ whole genome shotgun (WGS) entry which is preliminary data.</text>
</comment>
<evidence type="ECO:0000313" key="1">
    <source>
        <dbReference type="EMBL" id="MPM89825.1"/>
    </source>
</evidence>
<gene>
    <name evidence="1" type="ORF">SDC9_136940</name>
</gene>
<reference evidence="1" key="1">
    <citation type="submission" date="2019-08" db="EMBL/GenBank/DDBJ databases">
        <authorList>
            <person name="Kucharzyk K."/>
            <person name="Murdoch R.W."/>
            <person name="Higgins S."/>
            <person name="Loffler F."/>
        </authorList>
    </citation>
    <scope>NUCLEOTIDE SEQUENCE</scope>
</reference>
<organism evidence="1">
    <name type="scientific">bioreactor metagenome</name>
    <dbReference type="NCBI Taxonomy" id="1076179"/>
    <lineage>
        <taxon>unclassified sequences</taxon>
        <taxon>metagenomes</taxon>
        <taxon>ecological metagenomes</taxon>
    </lineage>
</organism>
<proteinExistence type="predicted"/>
<protein>
    <submittedName>
        <fullName evidence="1">Uncharacterized protein</fullName>
    </submittedName>
</protein>
<dbReference type="EMBL" id="VSSQ01037197">
    <property type="protein sequence ID" value="MPM89825.1"/>
    <property type="molecule type" value="Genomic_DNA"/>
</dbReference>
<dbReference type="AlphaFoldDB" id="A0A645DKM6"/>
<accession>A0A645DKM6</accession>
<name>A0A645DKM6_9ZZZZ</name>
<sequence length="45" mass="4579">MEAKPSATRSMAFAERQTPFGDPVVPEVNVILAVSMGIAAGSASS</sequence>